<evidence type="ECO:0000259" key="1">
    <source>
        <dbReference type="Pfam" id="PF13020"/>
    </source>
</evidence>
<organism evidence="2 3">
    <name type="scientific">Actinomadura namibiensis</name>
    <dbReference type="NCBI Taxonomy" id="182080"/>
    <lineage>
        <taxon>Bacteria</taxon>
        <taxon>Bacillati</taxon>
        <taxon>Actinomycetota</taxon>
        <taxon>Actinomycetes</taxon>
        <taxon>Streptosporangiales</taxon>
        <taxon>Thermomonosporaceae</taxon>
        <taxon>Actinomadura</taxon>
    </lineage>
</organism>
<evidence type="ECO:0000313" key="3">
    <source>
        <dbReference type="Proteomes" id="UP000572680"/>
    </source>
</evidence>
<accession>A0A7W3QJY6</accession>
<dbReference type="InterPro" id="IPR024975">
    <property type="entry name" value="NOV_C"/>
</dbReference>
<sequence length="278" mass="30418">MPPEPVLRAAVRWMEKLPVSGRARCQALFTTHAEYSDIGPHQYDAAYMWLQKSGLLQALDTALPAAQRVFHAALLTGRPAWLPDADLLVREPAELPADAVRAAEALGLSDLQAYQEVHAVWGKVDAAERSRLGAAGEAALADLLASSTMARVEHVAAHSDGYGYDIALHAGRCSLHIEVKATVRRNRLVFFLSRREYETMRHDPCWQLVMVRLTDQLEIDAVCSLASAWIAAQVPSDRGLHGRWESCRIEIPPGGAAKGIPRLAPVLRQEAASLLLGK</sequence>
<dbReference type="Pfam" id="PF13020">
    <property type="entry name" value="NOV_C"/>
    <property type="match status" value="1"/>
</dbReference>
<dbReference type="RefSeq" id="WP_182842432.1">
    <property type="nucleotide sequence ID" value="NZ_BAAALP010000027.1"/>
</dbReference>
<gene>
    <name evidence="2" type="ORF">HNR61_001547</name>
</gene>
<comment type="caution">
    <text evidence="2">The sequence shown here is derived from an EMBL/GenBank/DDBJ whole genome shotgun (WGS) entry which is preliminary data.</text>
</comment>
<dbReference type="Proteomes" id="UP000572680">
    <property type="component" value="Unassembled WGS sequence"/>
</dbReference>
<dbReference type="AlphaFoldDB" id="A0A7W3QJY6"/>
<proteinExistence type="predicted"/>
<protein>
    <recommendedName>
        <fullName evidence="1">Protein NO VEIN C-terminal domain-containing protein</fullName>
    </recommendedName>
</protein>
<keyword evidence="3" id="KW-1185">Reference proteome</keyword>
<reference evidence="2 3" key="1">
    <citation type="submission" date="2020-08" db="EMBL/GenBank/DDBJ databases">
        <title>Genomic Encyclopedia of Type Strains, Phase IV (KMG-IV): sequencing the most valuable type-strain genomes for metagenomic binning, comparative biology and taxonomic classification.</title>
        <authorList>
            <person name="Goeker M."/>
        </authorList>
    </citation>
    <scope>NUCLEOTIDE SEQUENCE [LARGE SCALE GENOMIC DNA]</scope>
    <source>
        <strain evidence="2 3">DSM 44197</strain>
    </source>
</reference>
<name>A0A7W3QJY6_ACTNM</name>
<dbReference type="EMBL" id="JACJIA010000002">
    <property type="protein sequence ID" value="MBA8949934.1"/>
    <property type="molecule type" value="Genomic_DNA"/>
</dbReference>
<evidence type="ECO:0000313" key="2">
    <source>
        <dbReference type="EMBL" id="MBA8949934.1"/>
    </source>
</evidence>
<feature type="domain" description="Protein NO VEIN C-terminal" evidence="1">
    <location>
        <begin position="146"/>
        <end position="204"/>
    </location>
</feature>